<dbReference type="PANTHER" id="PTHR30501">
    <property type="entry name" value="UPF0597 PROTEIN YHAM"/>
    <property type="match status" value="1"/>
</dbReference>
<keyword evidence="2" id="KW-0812">Transmembrane</keyword>
<comment type="similarity">
    <text evidence="1">Belongs to the UPF0597 family.</text>
</comment>
<evidence type="ECO:0000313" key="4">
    <source>
        <dbReference type="EMBL" id="MFM4894711.1"/>
    </source>
</evidence>
<dbReference type="PANTHER" id="PTHR30501:SF2">
    <property type="entry name" value="UPF0597 PROTEIN YHAM"/>
    <property type="match status" value="1"/>
</dbReference>
<feature type="transmembrane region" description="Helical" evidence="2">
    <location>
        <begin position="314"/>
        <end position="335"/>
    </location>
</feature>
<keyword evidence="2" id="KW-0472">Membrane</keyword>
<gene>
    <name evidence="4" type="ORF">ACEUDJ_17835</name>
</gene>
<keyword evidence="2" id="KW-1133">Transmembrane helix</keyword>
<accession>A0ABW9GXN6</accession>
<dbReference type="Pfam" id="PF03313">
    <property type="entry name" value="SDH_alpha"/>
    <property type="match status" value="1"/>
</dbReference>
<organism evidence="4 5">
    <name type="scientific">Aeromonas bivalvium</name>
    <dbReference type="NCBI Taxonomy" id="440079"/>
    <lineage>
        <taxon>Bacteria</taxon>
        <taxon>Pseudomonadati</taxon>
        <taxon>Pseudomonadota</taxon>
        <taxon>Gammaproteobacteria</taxon>
        <taxon>Aeromonadales</taxon>
        <taxon>Aeromonadaceae</taxon>
        <taxon>Aeromonas</taxon>
    </lineage>
</organism>
<feature type="domain" description="Serine dehydratase-like alpha subunit" evidence="3">
    <location>
        <begin position="92"/>
        <end position="423"/>
    </location>
</feature>
<evidence type="ECO:0000256" key="2">
    <source>
        <dbReference type="SAM" id="Phobius"/>
    </source>
</evidence>
<evidence type="ECO:0000259" key="3">
    <source>
        <dbReference type="Pfam" id="PF03313"/>
    </source>
</evidence>
<dbReference type="Proteomes" id="UP001630969">
    <property type="component" value="Unassembled WGS sequence"/>
</dbReference>
<dbReference type="RefSeq" id="WP_111874281.1">
    <property type="nucleotide sequence ID" value="NZ_JBGWZZ010000012.1"/>
</dbReference>
<dbReference type="PIRSF" id="PIRSF006054">
    <property type="entry name" value="UCP006054"/>
    <property type="match status" value="1"/>
</dbReference>
<name>A0ABW9GXN6_9GAMM</name>
<evidence type="ECO:0000256" key="1">
    <source>
        <dbReference type="HAMAP-Rule" id="MF_01845"/>
    </source>
</evidence>
<dbReference type="HAMAP" id="MF_01845">
    <property type="entry name" value="UPF0597"/>
    <property type="match status" value="1"/>
</dbReference>
<dbReference type="InterPro" id="IPR005130">
    <property type="entry name" value="Ser_deHydtase-like_asu"/>
</dbReference>
<dbReference type="GeneID" id="97222027"/>
<protein>
    <recommendedName>
        <fullName evidence="1">UPF0597 protein ACEUDJ_17835</fullName>
    </recommendedName>
</protein>
<sequence length="432" mass="45162">MEHTQMKSQWIEFIALLKREVVPALGCTEPMSVALAAANCRKLLGQDPTRVSVWVSGNLFKNGMGVGVPGTGMIGLPVAAAVGITGGNPDAGLEVLKGLTPAQVDAAKALLPLIKVDVKDVPDVLYAEVLAEADGHSARVVICTDHTRIVLMEQDGEVLMTQASAPGVQIQPARSASPALTLKEIVEFALEVPLAEIAFIGEAATMNQALADEGLQGYGLSIGKMLTDQVERKLLSDDLMTLAMRLSSAASDARMDGAMLPAMSNSGSGNQGIAATMPVVAAARFLGSSEEQLTRALVMSHLVAIYIKMYQNKLSALCAASTAAMGAGAAITWLLGGRFEQISHCINNMIGDVSGIICDGAGSACSMKVSTSTSAAVKSSLMAVNNLRVPQSEGIVSDDVDQTIANLGQLSRQGMLDTDIEIINIMRAKQRN</sequence>
<dbReference type="EMBL" id="JBGXBU010000010">
    <property type="protein sequence ID" value="MFM4894711.1"/>
    <property type="molecule type" value="Genomic_DNA"/>
</dbReference>
<comment type="caution">
    <text evidence="4">The sequence shown here is derived from an EMBL/GenBank/DDBJ whole genome shotgun (WGS) entry which is preliminary data.</text>
</comment>
<proteinExistence type="inferred from homology"/>
<keyword evidence="5" id="KW-1185">Reference proteome</keyword>
<reference evidence="4 5" key="1">
    <citation type="submission" date="2024-09" db="EMBL/GenBank/DDBJ databases">
        <title>Aeromonas strains Genome sequencing and assembly.</title>
        <authorList>
            <person name="Hu X."/>
            <person name="Tang B."/>
        </authorList>
    </citation>
    <scope>NUCLEOTIDE SEQUENCE [LARGE SCALE GENOMIC DNA]</scope>
    <source>
        <strain evidence="4 5">NB23SCDHY001</strain>
    </source>
</reference>
<dbReference type="InterPro" id="IPR021144">
    <property type="entry name" value="UPF0597"/>
</dbReference>
<evidence type="ECO:0000313" key="5">
    <source>
        <dbReference type="Proteomes" id="UP001630969"/>
    </source>
</evidence>